<evidence type="ECO:0000256" key="2">
    <source>
        <dbReference type="ARBA" id="ARBA00007019"/>
    </source>
</evidence>
<dbReference type="PANTHER" id="PTHR30540">
    <property type="entry name" value="OSMOTIC STRESS POTASSIUM TRANSPORTER"/>
    <property type="match status" value="1"/>
</dbReference>
<dbReference type="EMBL" id="CBLX010000027">
    <property type="protein sequence ID" value="CDG41275.1"/>
    <property type="molecule type" value="Genomic_DNA"/>
</dbReference>
<feature type="transmembrane region" description="Helical" evidence="13">
    <location>
        <begin position="377"/>
        <end position="397"/>
    </location>
</feature>
<keyword evidence="8 13" id="KW-0769">Symport</keyword>
<keyword evidence="7 13" id="KW-0812">Transmembrane</keyword>
<evidence type="ECO:0000256" key="13">
    <source>
        <dbReference type="HAMAP-Rule" id="MF_01522"/>
    </source>
</evidence>
<sequence length="662" mass="71896">MTDRPAGQPGSTTAEPGSVVRNATDGQGSIREFGANDGLHKKAPVGLAGLLGVLGVVYGDIGTSPLYAFQASVQIVGSIRHPAESWEIMGIESLIFWALMLVVTIKYVMLVMRADHDGEGGIIALMSLAQRVCKSPKYRWFFGIVGIGGACLFFGDGIITPAVSVLSAIEGIEVSVPSASHIIIPVAIIILIALFSAQALGTGKIGRAFGPIMMVWFLTLAVMGIHSIAQTPHILMALSPYYAAQFVLYHGWLAFIALGSVVLSVTGAEALYADMGHFGRTPIRYAWLFFVLPSLTLNYLGQGALLLRNPAALQNPFYHLAPGWAQIPLLLLATMATVIASQAGISGGFSLCRQLIQLGYLPRMRITHTNAEEEAQIYLPVFNWVLALGSILLVLSFRSSSALAAAYGIAVTGTFMCTAVLAMVVFRRVFNWSAPLAGLVFGFFLLSDGTFFAANVLKIPDGGWVPLAIGVSATILMTTWARGRSLIRTRQMADSLPMASFLARLPQSRTVRVPGMAVFLTANPDTVPTCLLHNLKHNKVLHDHVLFVTVQNLDQPEAERGHRAMVQELAPNIHRVIVRYGFMEMPNLPKALEELNATGVEFDAIQASYFVSRELVVRSTLPKLSIWRMWLFLLMVRNAVPSTEFFRIPPDRVVELGVRIAI</sequence>
<feature type="transmembrane region" description="Helical" evidence="13">
    <location>
        <begin position="249"/>
        <end position="273"/>
    </location>
</feature>
<reference evidence="17 18" key="1">
    <citation type="journal article" date="2014" name="Genome Biol. Evol.">
        <title>Acetic acid bacteria genomes reveal functional traits for adaptation to life in insect guts.</title>
        <authorList>
            <person name="Chouaia B."/>
            <person name="Gaiarsa S."/>
            <person name="Crotti E."/>
            <person name="Comandatore F."/>
            <person name="Degli Esposti M."/>
            <person name="Ricci I."/>
            <person name="Alma A."/>
            <person name="Favia G."/>
            <person name="Bandi C."/>
            <person name="Daffonchio D."/>
        </authorList>
    </citation>
    <scope>NUCLEOTIDE SEQUENCE [LARGE SCALE GENOMIC DNA]</scope>
    <source>
        <strain evidence="17 18">SF2.1</strain>
    </source>
</reference>
<keyword evidence="9 13" id="KW-0630">Potassium</keyword>
<feature type="domain" description="K+ potassium transporter integral membrane" evidence="15">
    <location>
        <begin position="51"/>
        <end position="503"/>
    </location>
</feature>
<feature type="transmembrane region" description="Helical" evidence="13">
    <location>
        <begin position="179"/>
        <end position="197"/>
    </location>
</feature>
<protein>
    <recommendedName>
        <fullName evidence="13">Probable potassium transport system protein Kup</fullName>
    </recommendedName>
</protein>
<feature type="domain" description="K+ potassium transporter C-terminal" evidence="16">
    <location>
        <begin position="514"/>
        <end position="662"/>
    </location>
</feature>
<keyword evidence="3 13" id="KW-0813">Transport</keyword>
<comment type="caution">
    <text evidence="17">The sequence shown here is derived from an EMBL/GenBank/DDBJ whole genome shotgun (WGS) entry which is preliminary data.</text>
</comment>
<feature type="transmembrane region" description="Helical" evidence="13">
    <location>
        <begin position="88"/>
        <end position="109"/>
    </location>
</feature>
<evidence type="ECO:0000256" key="12">
    <source>
        <dbReference type="ARBA" id="ARBA00023136"/>
    </source>
</evidence>
<dbReference type="RefSeq" id="WP_023979586.1">
    <property type="nucleotide sequence ID" value="NZ_CBLX010000027.1"/>
</dbReference>
<evidence type="ECO:0000259" key="16">
    <source>
        <dbReference type="Pfam" id="PF22776"/>
    </source>
</evidence>
<dbReference type="HAMAP" id="MF_01522">
    <property type="entry name" value="Kup"/>
    <property type="match status" value="1"/>
</dbReference>
<dbReference type="Pfam" id="PF02705">
    <property type="entry name" value="K_trans"/>
    <property type="match status" value="1"/>
</dbReference>
<accession>A0A060QJX4</accession>
<evidence type="ECO:0000256" key="9">
    <source>
        <dbReference type="ARBA" id="ARBA00022958"/>
    </source>
</evidence>
<dbReference type="eggNOG" id="COG3158">
    <property type="taxonomic scope" value="Bacteria"/>
</dbReference>
<name>A0A060QJX4_9PROT</name>
<comment type="subcellular location">
    <subcellularLocation>
        <location evidence="13">Cell membrane</location>
        <topology evidence="13">Multi-pass membrane protein</topology>
    </subcellularLocation>
    <subcellularLocation>
        <location evidence="1">Membrane</location>
        <topology evidence="1">Multi-pass membrane protein</topology>
    </subcellularLocation>
</comment>
<feature type="transmembrane region" description="Helical" evidence="13">
    <location>
        <begin position="436"/>
        <end position="457"/>
    </location>
</feature>
<comment type="catalytic activity">
    <reaction evidence="13">
        <text>K(+)(in) + H(+)(in) = K(+)(out) + H(+)(out)</text>
        <dbReference type="Rhea" id="RHEA:28490"/>
        <dbReference type="ChEBI" id="CHEBI:15378"/>
        <dbReference type="ChEBI" id="CHEBI:29103"/>
    </reaction>
</comment>
<feature type="transmembrane region" description="Helical" evidence="13">
    <location>
        <begin position="45"/>
        <end position="68"/>
    </location>
</feature>
<dbReference type="Proteomes" id="UP000027583">
    <property type="component" value="Unassembled WGS sequence"/>
</dbReference>
<evidence type="ECO:0000256" key="8">
    <source>
        <dbReference type="ARBA" id="ARBA00022847"/>
    </source>
</evidence>
<dbReference type="InterPro" id="IPR053951">
    <property type="entry name" value="K_trans_N"/>
</dbReference>
<evidence type="ECO:0000256" key="4">
    <source>
        <dbReference type="ARBA" id="ARBA00022475"/>
    </source>
</evidence>
<evidence type="ECO:0000256" key="7">
    <source>
        <dbReference type="ARBA" id="ARBA00022692"/>
    </source>
</evidence>
<feature type="transmembrane region" description="Helical" evidence="13">
    <location>
        <begin position="209"/>
        <end position="229"/>
    </location>
</feature>
<evidence type="ECO:0000256" key="5">
    <source>
        <dbReference type="ARBA" id="ARBA00022519"/>
    </source>
</evidence>
<reference evidence="17 18" key="2">
    <citation type="journal article" date="2014" name="PLoS ONE">
        <title>Evolution of mitochondria reconstructed from the energy metabolism of living bacteria.</title>
        <authorList>
            <person name="Degli Esposti M."/>
            <person name="Chouaia B."/>
            <person name="Comandatore F."/>
            <person name="Crotti E."/>
            <person name="Sassera D."/>
            <person name="Lievens P.M."/>
            <person name="Daffonchio D."/>
            <person name="Bandi C."/>
        </authorList>
    </citation>
    <scope>NUCLEOTIDE SEQUENCE [LARGE SCALE GENOMIC DNA]</scope>
    <source>
        <strain evidence="17 18">SF2.1</strain>
    </source>
</reference>
<keyword evidence="10 13" id="KW-1133">Transmembrane helix</keyword>
<evidence type="ECO:0000256" key="1">
    <source>
        <dbReference type="ARBA" id="ARBA00004141"/>
    </source>
</evidence>
<keyword evidence="11 13" id="KW-0406">Ion transport</keyword>
<dbReference type="Pfam" id="PF22776">
    <property type="entry name" value="K_trans_C"/>
    <property type="match status" value="1"/>
</dbReference>
<evidence type="ECO:0000256" key="14">
    <source>
        <dbReference type="SAM" id="MobiDB-lite"/>
    </source>
</evidence>
<keyword evidence="4 13" id="KW-1003">Cell membrane</keyword>
<proteinExistence type="inferred from homology"/>
<feature type="transmembrane region" description="Helical" evidence="13">
    <location>
        <begin position="285"/>
        <end position="307"/>
    </location>
</feature>
<feature type="transmembrane region" description="Helical" evidence="13">
    <location>
        <begin position="327"/>
        <end position="356"/>
    </location>
</feature>
<evidence type="ECO:0000313" key="17">
    <source>
        <dbReference type="EMBL" id="CDG41275.1"/>
    </source>
</evidence>
<dbReference type="GO" id="GO:0015079">
    <property type="term" value="F:potassium ion transmembrane transporter activity"/>
    <property type="evidence" value="ECO:0007669"/>
    <property type="project" value="UniProtKB-UniRule"/>
</dbReference>
<evidence type="ECO:0000259" key="15">
    <source>
        <dbReference type="Pfam" id="PF02705"/>
    </source>
</evidence>
<feature type="transmembrane region" description="Helical" evidence="13">
    <location>
        <begin position="463"/>
        <end position="481"/>
    </location>
</feature>
<evidence type="ECO:0000256" key="11">
    <source>
        <dbReference type="ARBA" id="ARBA00023065"/>
    </source>
</evidence>
<organism evidence="17 18">
    <name type="scientific">Asaia bogorensis</name>
    <dbReference type="NCBI Taxonomy" id="91915"/>
    <lineage>
        <taxon>Bacteria</taxon>
        <taxon>Pseudomonadati</taxon>
        <taxon>Pseudomonadota</taxon>
        <taxon>Alphaproteobacteria</taxon>
        <taxon>Acetobacterales</taxon>
        <taxon>Acetobacteraceae</taxon>
        <taxon>Asaia</taxon>
    </lineage>
</organism>
<dbReference type="PANTHER" id="PTHR30540:SF79">
    <property type="entry name" value="LOW AFFINITY POTASSIUM TRANSPORT SYSTEM PROTEIN KUP"/>
    <property type="match status" value="1"/>
</dbReference>
<evidence type="ECO:0000256" key="3">
    <source>
        <dbReference type="ARBA" id="ARBA00022448"/>
    </source>
</evidence>
<comment type="similarity">
    <text evidence="2 13">Belongs to the HAK/KUP transporter (TC 2.A.72) family.</text>
</comment>
<evidence type="ECO:0000313" key="18">
    <source>
        <dbReference type="Proteomes" id="UP000027583"/>
    </source>
</evidence>
<evidence type="ECO:0000256" key="6">
    <source>
        <dbReference type="ARBA" id="ARBA00022538"/>
    </source>
</evidence>
<dbReference type="AlphaFoldDB" id="A0A060QJX4"/>
<feature type="transmembrane region" description="Helical" evidence="13">
    <location>
        <begin position="140"/>
        <end position="159"/>
    </location>
</feature>
<evidence type="ECO:0000256" key="10">
    <source>
        <dbReference type="ARBA" id="ARBA00022989"/>
    </source>
</evidence>
<dbReference type="InterPro" id="IPR053952">
    <property type="entry name" value="K_trans_C"/>
</dbReference>
<dbReference type="InterPro" id="IPR003855">
    <property type="entry name" value="K+_transporter"/>
</dbReference>
<feature type="region of interest" description="Disordered" evidence="14">
    <location>
        <begin position="1"/>
        <end position="22"/>
    </location>
</feature>
<dbReference type="GO" id="GO:0005886">
    <property type="term" value="C:plasma membrane"/>
    <property type="evidence" value="ECO:0007669"/>
    <property type="project" value="UniProtKB-SubCell"/>
</dbReference>
<gene>
    <name evidence="13" type="primary">kup</name>
    <name evidence="17" type="ORF">ASAP_3230</name>
</gene>
<keyword evidence="5" id="KW-0997">Cell inner membrane</keyword>
<feature type="transmembrane region" description="Helical" evidence="13">
    <location>
        <begin position="403"/>
        <end position="424"/>
    </location>
</feature>
<comment type="function">
    <text evidence="13">Transport of potassium into the cell. Likely operates as a K(+):H(+) symporter.</text>
</comment>
<keyword evidence="12 13" id="KW-0472">Membrane</keyword>
<dbReference type="InterPro" id="IPR023051">
    <property type="entry name" value="Kup"/>
</dbReference>
<dbReference type="GO" id="GO:0015293">
    <property type="term" value="F:symporter activity"/>
    <property type="evidence" value="ECO:0007669"/>
    <property type="project" value="UniProtKB-UniRule"/>
</dbReference>
<keyword evidence="6 13" id="KW-0633">Potassium transport</keyword>